<proteinExistence type="inferred from homology"/>
<evidence type="ECO:0000256" key="6">
    <source>
        <dbReference type="SAM" id="Phobius"/>
    </source>
</evidence>
<dbReference type="KEGG" id="aten:116294397"/>
<dbReference type="InterPro" id="IPR000276">
    <property type="entry name" value="GPCR_Rhodpsn"/>
</dbReference>
<dbReference type="Proteomes" id="UP000515163">
    <property type="component" value="Unplaced"/>
</dbReference>
<evidence type="ECO:0000256" key="2">
    <source>
        <dbReference type="ARBA" id="ARBA00022692"/>
    </source>
</evidence>
<dbReference type="GO" id="GO:0016020">
    <property type="term" value="C:membrane"/>
    <property type="evidence" value="ECO:0007669"/>
    <property type="project" value="UniProtKB-SubCell"/>
</dbReference>
<dbReference type="PROSITE" id="PS00237">
    <property type="entry name" value="G_PROTEIN_RECEP_F1_1"/>
    <property type="match status" value="1"/>
</dbReference>
<keyword evidence="5" id="KW-0675">Receptor</keyword>
<accession>A0A6P8HYW9</accession>
<keyword evidence="5" id="KW-0297">G-protein coupled receptor</keyword>
<dbReference type="AlphaFoldDB" id="A0A6P8HYW9"/>
<dbReference type="SUPFAM" id="SSF81321">
    <property type="entry name" value="Family A G protein-coupled receptor-like"/>
    <property type="match status" value="1"/>
</dbReference>
<dbReference type="OrthoDB" id="5963239at2759"/>
<comment type="similarity">
    <text evidence="5">Belongs to the G-protein coupled receptor 1 family.</text>
</comment>
<dbReference type="Gene3D" id="1.20.1070.10">
    <property type="entry name" value="Rhodopsin 7-helix transmembrane proteins"/>
    <property type="match status" value="1"/>
</dbReference>
<dbReference type="FunFam" id="1.20.1070.10:FF:000368">
    <property type="entry name" value="Predicted protein"/>
    <property type="match status" value="1"/>
</dbReference>
<dbReference type="GO" id="GO:0004930">
    <property type="term" value="F:G protein-coupled receptor activity"/>
    <property type="evidence" value="ECO:0007669"/>
    <property type="project" value="UniProtKB-KW"/>
</dbReference>
<comment type="subcellular location">
    <subcellularLocation>
        <location evidence="1">Membrane</location>
    </subcellularLocation>
</comment>
<feature type="transmembrane region" description="Helical" evidence="6">
    <location>
        <begin position="126"/>
        <end position="150"/>
    </location>
</feature>
<evidence type="ECO:0000313" key="10">
    <source>
        <dbReference type="RefSeq" id="XP_031557856.1"/>
    </source>
</evidence>
<dbReference type="RefSeq" id="XP_031557856.1">
    <property type="nucleotide sequence ID" value="XM_031701996.1"/>
</dbReference>
<name>A0A6P8HYW9_ACTTE</name>
<dbReference type="PRINTS" id="PR00237">
    <property type="entry name" value="GPCRRHODOPSN"/>
</dbReference>
<feature type="transmembrane region" description="Helical" evidence="6">
    <location>
        <begin position="223"/>
        <end position="244"/>
    </location>
</feature>
<dbReference type="PANTHER" id="PTHR45698">
    <property type="entry name" value="TRACE AMINE-ASSOCIATED RECEPTOR 19N-RELATED"/>
    <property type="match status" value="1"/>
</dbReference>
<evidence type="ECO:0000256" key="3">
    <source>
        <dbReference type="ARBA" id="ARBA00022989"/>
    </source>
</evidence>
<feature type="transmembrane region" description="Helical" evidence="6">
    <location>
        <begin position="88"/>
        <end position="105"/>
    </location>
</feature>
<keyword evidence="3 6" id="KW-1133">Transmembrane helix</keyword>
<evidence type="ECO:0000256" key="4">
    <source>
        <dbReference type="ARBA" id="ARBA00023136"/>
    </source>
</evidence>
<keyword evidence="8" id="KW-1185">Reference proteome</keyword>
<evidence type="ECO:0000256" key="5">
    <source>
        <dbReference type="RuleBase" id="RU000688"/>
    </source>
</evidence>
<keyword evidence="4 6" id="KW-0472">Membrane</keyword>
<feature type="domain" description="G-protein coupled receptors family 1 profile" evidence="7">
    <location>
        <begin position="22"/>
        <end position="276"/>
    </location>
</feature>
<evidence type="ECO:0000256" key="1">
    <source>
        <dbReference type="ARBA" id="ARBA00004370"/>
    </source>
</evidence>
<keyword evidence="5" id="KW-0807">Transducer</keyword>
<dbReference type="GeneID" id="116294397"/>
<dbReference type="SMART" id="SM01381">
    <property type="entry name" value="7TM_GPCR_Srsx"/>
    <property type="match status" value="1"/>
</dbReference>
<keyword evidence="2 5" id="KW-0812">Transmembrane</keyword>
<reference evidence="9 10" key="1">
    <citation type="submission" date="2025-04" db="UniProtKB">
        <authorList>
            <consortium name="RefSeq"/>
        </authorList>
    </citation>
    <scope>IDENTIFICATION</scope>
    <source>
        <tissue evidence="9 10">Tentacle</tissue>
    </source>
</reference>
<dbReference type="RefSeq" id="XP_031557855.1">
    <property type="nucleotide sequence ID" value="XM_031701995.1"/>
</dbReference>
<dbReference type="InterPro" id="IPR017452">
    <property type="entry name" value="GPCR_Rhodpsn_7TM"/>
</dbReference>
<dbReference type="Pfam" id="PF00001">
    <property type="entry name" value="7tm_1"/>
    <property type="match status" value="1"/>
</dbReference>
<feature type="transmembrane region" description="Helical" evidence="6">
    <location>
        <begin position="170"/>
        <end position="191"/>
    </location>
</feature>
<protein>
    <submittedName>
        <fullName evidence="9 10">Neuropeptide FF receptor 2-like</fullName>
    </submittedName>
</protein>
<evidence type="ECO:0000313" key="8">
    <source>
        <dbReference type="Proteomes" id="UP000515163"/>
    </source>
</evidence>
<feature type="transmembrane region" description="Helical" evidence="6">
    <location>
        <begin position="256"/>
        <end position="278"/>
    </location>
</feature>
<dbReference type="PANTHER" id="PTHR45698:SF1">
    <property type="entry name" value="TRACE AMINE-ASSOCIATED RECEPTOR 13C-LIKE"/>
    <property type="match status" value="1"/>
</dbReference>
<sequence length="352" mass="39888">MTTGESILIAVLTLLMITDLVGNTLVCIVVLCNRSLKTPMNYILVNLAVADMMVALFMAPRHIFLSAFTHPSGETGDYVCKFLTGGNFMWVGGAASSFCLVAIAVERYYAIVYPHMEKGRITRKKLKIIIISCWVYAVIVDIPPFLVINFNPKRHFCTEYWPHVTLAKAYTVLMFNLDFAVPVLLMGILYSKVVYNLWFQRQNVADITQTAVLSSRKKVTKMVLIVTVIYGMSWMPVLTLYMLSYHLPSQFKYASIIHNAAVVFICVNSSINPFIYSFQMRGFKSEIKRLFNFRKVTMVQDIRGMNTSTHYGTTSTFLKTRMTNMTSLTSIRGPIDVKNETSQASSLHISYL</sequence>
<feature type="transmembrane region" description="Helical" evidence="6">
    <location>
        <begin position="43"/>
        <end position="68"/>
    </location>
</feature>
<gene>
    <name evidence="9 10" type="primary">LOC116294397</name>
</gene>
<evidence type="ECO:0000259" key="7">
    <source>
        <dbReference type="PROSITE" id="PS50262"/>
    </source>
</evidence>
<feature type="transmembrane region" description="Helical" evidence="6">
    <location>
        <begin position="6"/>
        <end position="31"/>
    </location>
</feature>
<dbReference type="PROSITE" id="PS50262">
    <property type="entry name" value="G_PROTEIN_RECEP_F1_2"/>
    <property type="match status" value="1"/>
</dbReference>
<evidence type="ECO:0000313" key="9">
    <source>
        <dbReference type="RefSeq" id="XP_031557855.1"/>
    </source>
</evidence>
<organism evidence="8 9">
    <name type="scientific">Actinia tenebrosa</name>
    <name type="common">Australian red waratah sea anemone</name>
    <dbReference type="NCBI Taxonomy" id="6105"/>
    <lineage>
        <taxon>Eukaryota</taxon>
        <taxon>Metazoa</taxon>
        <taxon>Cnidaria</taxon>
        <taxon>Anthozoa</taxon>
        <taxon>Hexacorallia</taxon>
        <taxon>Actiniaria</taxon>
        <taxon>Actiniidae</taxon>
        <taxon>Actinia</taxon>
    </lineage>
</organism>
<dbReference type="CDD" id="cd00637">
    <property type="entry name" value="7tm_classA_rhodopsin-like"/>
    <property type="match status" value="1"/>
</dbReference>